<dbReference type="NCBIfam" id="TIGR00457">
    <property type="entry name" value="asnS"/>
    <property type="match status" value="1"/>
</dbReference>
<evidence type="ECO:0000256" key="1">
    <source>
        <dbReference type="ARBA" id="ARBA00008226"/>
    </source>
</evidence>
<evidence type="ECO:0000256" key="7">
    <source>
        <dbReference type="ARBA" id="ARBA00023146"/>
    </source>
</evidence>
<name>A0A210QD01_MIZYE</name>
<dbReference type="PRINTS" id="PR01042">
    <property type="entry name" value="TRNASYNTHASP"/>
</dbReference>
<evidence type="ECO:0000256" key="3">
    <source>
        <dbReference type="ARBA" id="ARBA00022598"/>
    </source>
</evidence>
<dbReference type="CDD" id="cd04318">
    <property type="entry name" value="EcAsnRS_like_N"/>
    <property type="match status" value="1"/>
</dbReference>
<accession>A0A210QD01</accession>
<evidence type="ECO:0000256" key="6">
    <source>
        <dbReference type="ARBA" id="ARBA00022917"/>
    </source>
</evidence>
<dbReference type="Proteomes" id="UP000242188">
    <property type="component" value="Unassembled WGS sequence"/>
</dbReference>
<protein>
    <recommendedName>
        <fullName evidence="2">asparagine--tRNA ligase</fullName>
        <ecNumber evidence="2">6.1.1.22</ecNumber>
    </recommendedName>
</protein>
<dbReference type="OrthoDB" id="1931232at2759"/>
<dbReference type="InterPro" id="IPR002312">
    <property type="entry name" value="Asp/Asn-tRNA-synth_IIb"/>
</dbReference>
<evidence type="ECO:0000259" key="8">
    <source>
        <dbReference type="PROSITE" id="PS50862"/>
    </source>
</evidence>
<organism evidence="9 10">
    <name type="scientific">Mizuhopecten yessoensis</name>
    <name type="common">Japanese scallop</name>
    <name type="synonym">Patinopecten yessoensis</name>
    <dbReference type="NCBI Taxonomy" id="6573"/>
    <lineage>
        <taxon>Eukaryota</taxon>
        <taxon>Metazoa</taxon>
        <taxon>Spiralia</taxon>
        <taxon>Lophotrochozoa</taxon>
        <taxon>Mollusca</taxon>
        <taxon>Bivalvia</taxon>
        <taxon>Autobranchia</taxon>
        <taxon>Pteriomorphia</taxon>
        <taxon>Pectinida</taxon>
        <taxon>Pectinoidea</taxon>
        <taxon>Pectinidae</taxon>
        <taxon>Mizuhopecten</taxon>
    </lineage>
</organism>
<reference evidence="9 10" key="1">
    <citation type="journal article" date="2017" name="Nat. Ecol. Evol.">
        <title>Scallop genome provides insights into evolution of bilaterian karyotype and development.</title>
        <authorList>
            <person name="Wang S."/>
            <person name="Zhang J."/>
            <person name="Jiao W."/>
            <person name="Li J."/>
            <person name="Xun X."/>
            <person name="Sun Y."/>
            <person name="Guo X."/>
            <person name="Huan P."/>
            <person name="Dong B."/>
            <person name="Zhang L."/>
            <person name="Hu X."/>
            <person name="Sun X."/>
            <person name="Wang J."/>
            <person name="Zhao C."/>
            <person name="Wang Y."/>
            <person name="Wang D."/>
            <person name="Huang X."/>
            <person name="Wang R."/>
            <person name="Lv J."/>
            <person name="Li Y."/>
            <person name="Zhang Z."/>
            <person name="Liu B."/>
            <person name="Lu W."/>
            <person name="Hui Y."/>
            <person name="Liang J."/>
            <person name="Zhou Z."/>
            <person name="Hou R."/>
            <person name="Li X."/>
            <person name="Liu Y."/>
            <person name="Li H."/>
            <person name="Ning X."/>
            <person name="Lin Y."/>
            <person name="Zhao L."/>
            <person name="Xing Q."/>
            <person name="Dou J."/>
            <person name="Li Y."/>
            <person name="Mao J."/>
            <person name="Guo H."/>
            <person name="Dou H."/>
            <person name="Li T."/>
            <person name="Mu C."/>
            <person name="Jiang W."/>
            <person name="Fu Q."/>
            <person name="Fu X."/>
            <person name="Miao Y."/>
            <person name="Liu J."/>
            <person name="Yu Q."/>
            <person name="Li R."/>
            <person name="Liao H."/>
            <person name="Li X."/>
            <person name="Kong Y."/>
            <person name="Jiang Z."/>
            <person name="Chourrout D."/>
            <person name="Li R."/>
            <person name="Bao Z."/>
        </authorList>
    </citation>
    <scope>NUCLEOTIDE SEQUENCE [LARGE SCALE GENOMIC DNA]</scope>
    <source>
        <strain evidence="9 10">PY_sf001</strain>
    </source>
</reference>
<keyword evidence="4" id="KW-0547">Nucleotide-binding</keyword>
<keyword evidence="3 9" id="KW-0436">Ligase</keyword>
<sequence length="502" mass="57405">MAASMSRKPGNLILGIVKRLRTNHRLTFSNYSSIRRSVNEILNTPEEHVEVNDISVNGWVLALQKHKSVTFMHLWDGSTSNHLQVVLDGNISDKVTCHGGSVHVCGDLIRSPGSLQKWELLAKKVDIIGTSDTTFPISQTKSKQSLDTTREYLHLRSRSKINSSIFRVRNAATMAIHKFFQTNNFMHIHTPMLTSNDCEGAGEVFNVKPDKEDLVEQIESEMQEMTDVGEENIHFFKKPVYLTVSGQLHLESFLGAFGKVYSFGPAFRAESQSGGRFHLSEFYMVEGEIAFLDDLEGLLKVMEDLVKFSTKEIYENSEEDVNFITKYVGEKQYTENINTMMEKDFVRISYSEAMPILEKKNKKFETKVKWGDDLNKEHEKYLVKHCGNVPVFLTDFPASIKPFYALENIDNRTAGAVDLLVPEVGELFGGTLREHRFDHLERKLKDIGQQDQLHWYLDLRKYGSVPHGGFGMGFERYLQFLLGVRNIRDTIPFPRTPLNCKM</sequence>
<dbReference type="EC" id="6.1.1.22" evidence="2"/>
<dbReference type="FunFam" id="3.30.930.10:FF:000016">
    <property type="entry name" value="Asparagine--tRNA ligase"/>
    <property type="match status" value="1"/>
</dbReference>
<dbReference type="InterPro" id="IPR012340">
    <property type="entry name" value="NA-bd_OB-fold"/>
</dbReference>
<dbReference type="InterPro" id="IPR006195">
    <property type="entry name" value="aa-tRNA-synth_II"/>
</dbReference>
<keyword evidence="5" id="KW-0067">ATP-binding</keyword>
<keyword evidence="6" id="KW-0648">Protein biosynthesis</keyword>
<dbReference type="SUPFAM" id="SSF55681">
    <property type="entry name" value="Class II aaRS and biotin synthetases"/>
    <property type="match status" value="1"/>
</dbReference>
<dbReference type="GO" id="GO:0006421">
    <property type="term" value="P:asparaginyl-tRNA aminoacylation"/>
    <property type="evidence" value="ECO:0007669"/>
    <property type="project" value="InterPro"/>
</dbReference>
<dbReference type="GO" id="GO:0004816">
    <property type="term" value="F:asparagine-tRNA ligase activity"/>
    <property type="evidence" value="ECO:0007669"/>
    <property type="project" value="UniProtKB-EC"/>
</dbReference>
<evidence type="ECO:0000256" key="2">
    <source>
        <dbReference type="ARBA" id="ARBA00012816"/>
    </source>
</evidence>
<dbReference type="GO" id="GO:0005739">
    <property type="term" value="C:mitochondrion"/>
    <property type="evidence" value="ECO:0007669"/>
    <property type="project" value="TreeGrafter"/>
</dbReference>
<proteinExistence type="inferred from homology"/>
<keyword evidence="10" id="KW-1185">Reference proteome</keyword>
<evidence type="ECO:0000313" key="10">
    <source>
        <dbReference type="Proteomes" id="UP000242188"/>
    </source>
</evidence>
<dbReference type="PROSITE" id="PS50862">
    <property type="entry name" value="AA_TRNA_LIGASE_II"/>
    <property type="match status" value="1"/>
</dbReference>
<dbReference type="InterPro" id="IPR045864">
    <property type="entry name" value="aa-tRNA-synth_II/BPL/LPL"/>
</dbReference>
<dbReference type="AlphaFoldDB" id="A0A210QD01"/>
<evidence type="ECO:0000256" key="4">
    <source>
        <dbReference type="ARBA" id="ARBA00022741"/>
    </source>
</evidence>
<dbReference type="PANTHER" id="PTHR22594:SF34">
    <property type="entry name" value="ASPARAGINE--TRNA LIGASE, MITOCHONDRIAL-RELATED"/>
    <property type="match status" value="1"/>
</dbReference>
<dbReference type="Gene3D" id="3.30.930.10">
    <property type="entry name" value="Bira Bifunctional Protein, Domain 2"/>
    <property type="match status" value="1"/>
</dbReference>
<evidence type="ECO:0000256" key="5">
    <source>
        <dbReference type="ARBA" id="ARBA00022840"/>
    </source>
</evidence>
<dbReference type="Gene3D" id="2.40.50.140">
    <property type="entry name" value="Nucleic acid-binding proteins"/>
    <property type="match status" value="1"/>
</dbReference>
<feature type="domain" description="Aminoacyl-transfer RNA synthetases class-II family profile" evidence="8">
    <location>
        <begin position="166"/>
        <end position="492"/>
    </location>
</feature>
<keyword evidence="7" id="KW-0030">Aminoacyl-tRNA synthetase</keyword>
<dbReference type="PANTHER" id="PTHR22594">
    <property type="entry name" value="ASPARTYL/LYSYL-TRNA SYNTHETASE"/>
    <property type="match status" value="1"/>
</dbReference>
<comment type="caution">
    <text evidence="9">The sequence shown here is derived from an EMBL/GenBank/DDBJ whole genome shotgun (WGS) entry which is preliminary data.</text>
</comment>
<dbReference type="STRING" id="6573.A0A210QD01"/>
<gene>
    <name evidence="9" type="ORF">KP79_PYT12266</name>
</gene>
<dbReference type="Pfam" id="PF00152">
    <property type="entry name" value="tRNA-synt_2"/>
    <property type="match status" value="1"/>
</dbReference>
<dbReference type="InterPro" id="IPR004522">
    <property type="entry name" value="Asn-tRNA-ligase"/>
</dbReference>
<dbReference type="SUPFAM" id="SSF50249">
    <property type="entry name" value="Nucleic acid-binding proteins"/>
    <property type="match status" value="1"/>
</dbReference>
<dbReference type="NCBIfam" id="NF003037">
    <property type="entry name" value="PRK03932.1"/>
    <property type="match status" value="1"/>
</dbReference>
<comment type="similarity">
    <text evidence="1">Belongs to the class-II aminoacyl-tRNA synthetase family.</text>
</comment>
<dbReference type="InterPro" id="IPR004364">
    <property type="entry name" value="Aa-tRNA-synt_II"/>
</dbReference>
<dbReference type="GO" id="GO:0005524">
    <property type="term" value="F:ATP binding"/>
    <property type="evidence" value="ECO:0007669"/>
    <property type="project" value="UniProtKB-KW"/>
</dbReference>
<dbReference type="EMBL" id="NEDP02004117">
    <property type="protein sequence ID" value="OWF46627.1"/>
    <property type="molecule type" value="Genomic_DNA"/>
</dbReference>
<dbReference type="CDD" id="cd00776">
    <property type="entry name" value="AsxRS_core"/>
    <property type="match status" value="1"/>
</dbReference>
<evidence type="ECO:0000313" key="9">
    <source>
        <dbReference type="EMBL" id="OWF46627.1"/>
    </source>
</evidence>